<dbReference type="RefSeq" id="XP_012946722.1">
    <property type="nucleotide sequence ID" value="XM_013091268.1"/>
</dbReference>
<accession>A0ABM1AFN4</accession>
<protein>
    <submittedName>
        <fullName evidence="3">Uncharacterized protein LOC101846055</fullName>
    </submittedName>
</protein>
<keyword evidence="2" id="KW-1185">Reference proteome</keyword>
<gene>
    <name evidence="3" type="primary">LOC101846055</name>
</gene>
<feature type="region of interest" description="Disordered" evidence="1">
    <location>
        <begin position="190"/>
        <end position="297"/>
    </location>
</feature>
<evidence type="ECO:0000313" key="2">
    <source>
        <dbReference type="Proteomes" id="UP000694888"/>
    </source>
</evidence>
<reference evidence="3" key="1">
    <citation type="submission" date="2025-08" db="UniProtKB">
        <authorList>
            <consortium name="RefSeq"/>
        </authorList>
    </citation>
    <scope>IDENTIFICATION</scope>
</reference>
<name>A0ABM1AFN4_APLCA</name>
<evidence type="ECO:0000256" key="1">
    <source>
        <dbReference type="SAM" id="MobiDB-lite"/>
    </source>
</evidence>
<proteinExistence type="predicted"/>
<sequence length="462" mass="53297">MSENREEFGSLHYARELSALLPQCLRDLTEVSAADQVEYVGRWLHRAADARLHRQAKQQFLDQSQTIARQMEMVRQERDRHLAGLRDRMDRLKGFFGQGQAKKREREPPSLSELMEKFRQRRMQVYSEEVKQLIAHGAVKKQGIKIVPNPKNKELLDDLSNFHEEEDYWEWGEGEEWEEGEDGVRHYTRKRKLMRRRGKNGSIRSGSQFRGQSRGKSGRARRAGERKHEMTGDTNLDHVHSRGKEGTAGTDDEAGEGTSTTNEQDPNDDLSPSGRSKGRRKNRMRGHFTGGRGEGEDWMYGQEEEGGDFEHLQGLSKEKYGYLKSKEVEFTEKEENQIISMRTAARLATLFYEFRKAKERLEDVYQLTKDATKTGAVLQGNRVSFSHPVLGQLGGKAQDEAEELEEAAGFPCEAVYDSELYTVCEPDADPIDYEARGIVQMTYEDFHFEEERKNRAPAHEYY</sequence>
<organism evidence="2 3">
    <name type="scientific">Aplysia californica</name>
    <name type="common">California sea hare</name>
    <dbReference type="NCBI Taxonomy" id="6500"/>
    <lineage>
        <taxon>Eukaryota</taxon>
        <taxon>Metazoa</taxon>
        <taxon>Spiralia</taxon>
        <taxon>Lophotrochozoa</taxon>
        <taxon>Mollusca</taxon>
        <taxon>Gastropoda</taxon>
        <taxon>Heterobranchia</taxon>
        <taxon>Euthyneura</taxon>
        <taxon>Tectipleura</taxon>
        <taxon>Aplysiida</taxon>
        <taxon>Aplysioidea</taxon>
        <taxon>Aplysiidae</taxon>
        <taxon>Aplysia</taxon>
    </lineage>
</organism>
<dbReference type="GeneID" id="101846055"/>
<feature type="compositionally biased region" description="Basic residues" evidence="1">
    <location>
        <begin position="276"/>
        <end position="286"/>
    </location>
</feature>
<evidence type="ECO:0000313" key="3">
    <source>
        <dbReference type="RefSeq" id="XP_012946722.1"/>
    </source>
</evidence>
<feature type="compositionally biased region" description="Basic residues" evidence="1">
    <location>
        <begin position="190"/>
        <end position="199"/>
    </location>
</feature>
<dbReference type="Proteomes" id="UP000694888">
    <property type="component" value="Unplaced"/>
</dbReference>
<feature type="compositionally biased region" description="Basic and acidic residues" evidence="1">
    <location>
        <begin position="222"/>
        <end position="245"/>
    </location>
</feature>